<dbReference type="AlphaFoldDB" id="A0A0F9W7B6"/>
<reference evidence="1" key="1">
    <citation type="journal article" date="2015" name="Nature">
        <title>Complex archaea that bridge the gap between prokaryotes and eukaryotes.</title>
        <authorList>
            <person name="Spang A."/>
            <person name="Saw J.H."/>
            <person name="Jorgensen S.L."/>
            <person name="Zaremba-Niedzwiedzka K."/>
            <person name="Martijn J."/>
            <person name="Lind A.E."/>
            <person name="van Eijk R."/>
            <person name="Schleper C."/>
            <person name="Guy L."/>
            <person name="Ettema T.J."/>
        </authorList>
    </citation>
    <scope>NUCLEOTIDE SEQUENCE</scope>
</reference>
<accession>A0A0F9W7B6</accession>
<proteinExistence type="predicted"/>
<evidence type="ECO:0000313" key="1">
    <source>
        <dbReference type="EMBL" id="KKN81566.1"/>
    </source>
</evidence>
<dbReference type="EMBL" id="LAZR01000213">
    <property type="protein sequence ID" value="KKN81566.1"/>
    <property type="molecule type" value="Genomic_DNA"/>
</dbReference>
<comment type="caution">
    <text evidence="1">The sequence shown here is derived from an EMBL/GenBank/DDBJ whole genome shotgun (WGS) entry which is preliminary data.</text>
</comment>
<protein>
    <submittedName>
        <fullName evidence="1">Uncharacterized protein</fullName>
    </submittedName>
</protein>
<sequence length="76" mass="8700">MSLGFRITSFIGRRGDFNESYVVRTVFDYRRAWRCVSCGFLHMDGLAAVTYTNPYRTSCHECDAGHIVCIGGRERN</sequence>
<gene>
    <name evidence="1" type="ORF">LCGC14_0318250</name>
</gene>
<organism evidence="1">
    <name type="scientific">marine sediment metagenome</name>
    <dbReference type="NCBI Taxonomy" id="412755"/>
    <lineage>
        <taxon>unclassified sequences</taxon>
        <taxon>metagenomes</taxon>
        <taxon>ecological metagenomes</taxon>
    </lineage>
</organism>
<name>A0A0F9W7B6_9ZZZZ</name>